<dbReference type="PANTHER" id="PTHR30606">
    <property type="entry name" value="LIPID A BIOSYNTHESIS LAUROYL ACYLTRANSFERASE"/>
    <property type="match status" value="1"/>
</dbReference>
<name>A0A918JWW3_9FLAO</name>
<reference evidence="7 8" key="1">
    <citation type="journal article" date="2014" name="Int. J. Syst. Evol. Microbiol.">
        <title>Complete genome sequence of Corynebacterium casei LMG S-19264T (=DSM 44701T), isolated from a smear-ripened cheese.</title>
        <authorList>
            <consortium name="US DOE Joint Genome Institute (JGI-PGF)"/>
            <person name="Walter F."/>
            <person name="Albersmeier A."/>
            <person name="Kalinowski J."/>
            <person name="Ruckert C."/>
        </authorList>
    </citation>
    <scope>NUCLEOTIDE SEQUENCE [LARGE SCALE GENOMIC DNA]</scope>
    <source>
        <strain evidence="7 8">KCTC 12285</strain>
    </source>
</reference>
<evidence type="ECO:0000256" key="5">
    <source>
        <dbReference type="ARBA" id="ARBA00023136"/>
    </source>
</evidence>
<dbReference type="EMBL" id="BMWS01000020">
    <property type="protein sequence ID" value="GGX25420.1"/>
    <property type="molecule type" value="Genomic_DNA"/>
</dbReference>
<dbReference type="GO" id="GO:0005886">
    <property type="term" value="C:plasma membrane"/>
    <property type="evidence" value="ECO:0007669"/>
    <property type="project" value="UniProtKB-SubCell"/>
</dbReference>
<keyword evidence="6" id="KW-0012">Acyltransferase</keyword>
<comment type="subcellular location">
    <subcellularLocation>
        <location evidence="1">Cell inner membrane</location>
    </subcellularLocation>
</comment>
<dbReference type="AlphaFoldDB" id="A0A918JWW3"/>
<keyword evidence="5" id="KW-0472">Membrane</keyword>
<keyword evidence="8" id="KW-1185">Reference proteome</keyword>
<evidence type="ECO:0008006" key="9">
    <source>
        <dbReference type="Google" id="ProtNLM"/>
    </source>
</evidence>
<evidence type="ECO:0000313" key="7">
    <source>
        <dbReference type="EMBL" id="GGX25420.1"/>
    </source>
</evidence>
<dbReference type="GO" id="GO:0009247">
    <property type="term" value="P:glycolipid biosynthetic process"/>
    <property type="evidence" value="ECO:0007669"/>
    <property type="project" value="UniProtKB-ARBA"/>
</dbReference>
<evidence type="ECO:0000256" key="4">
    <source>
        <dbReference type="ARBA" id="ARBA00022679"/>
    </source>
</evidence>
<evidence type="ECO:0000256" key="6">
    <source>
        <dbReference type="ARBA" id="ARBA00023315"/>
    </source>
</evidence>
<dbReference type="GO" id="GO:0016746">
    <property type="term" value="F:acyltransferase activity"/>
    <property type="evidence" value="ECO:0007669"/>
    <property type="project" value="UniProtKB-KW"/>
</dbReference>
<evidence type="ECO:0000256" key="1">
    <source>
        <dbReference type="ARBA" id="ARBA00004533"/>
    </source>
</evidence>
<keyword evidence="2" id="KW-1003">Cell membrane</keyword>
<protein>
    <recommendedName>
        <fullName evidence="9">KDO2-lipid IV(A) lauroyltransferase</fullName>
    </recommendedName>
</protein>
<evidence type="ECO:0000256" key="3">
    <source>
        <dbReference type="ARBA" id="ARBA00022519"/>
    </source>
</evidence>
<comment type="caution">
    <text evidence="7">The sequence shown here is derived from an EMBL/GenBank/DDBJ whole genome shotgun (WGS) entry which is preliminary data.</text>
</comment>
<sequence>MCDMFLEMIKSISISNEEMKQRFKVTNIEKLHELETKGENIIVFMAHYASYEWANVVDIQTNFQAVGVYKKIGNIHFDRLVKRIRARFGSRVVTTKEAMKVITEDQARDNLYMYGLVSDQSPKIHKATFWTDFMGIKVPAFLGAEVLSKRLGLNAYYLQVKKVKRGYYEAEIITLTEDPKNCQNYSITKKYLQLLEHQIYNKPEYYLWSHKRWKHHNAPIPKDATVD</sequence>
<evidence type="ECO:0000313" key="8">
    <source>
        <dbReference type="Proteomes" id="UP000601108"/>
    </source>
</evidence>
<gene>
    <name evidence="7" type="ORF">GCM10007384_28120</name>
</gene>
<dbReference type="PANTHER" id="PTHR30606:SF10">
    <property type="entry name" value="PHOSPHATIDYLINOSITOL MANNOSIDE ACYLTRANSFERASE"/>
    <property type="match status" value="1"/>
</dbReference>
<accession>A0A918JWW3</accession>
<keyword evidence="3" id="KW-0997">Cell inner membrane</keyword>
<dbReference type="InterPro" id="IPR004960">
    <property type="entry name" value="LipA_acyltrans"/>
</dbReference>
<proteinExistence type="predicted"/>
<dbReference type="Pfam" id="PF03279">
    <property type="entry name" value="Lip_A_acyltrans"/>
    <property type="match status" value="1"/>
</dbReference>
<keyword evidence="4" id="KW-0808">Transferase</keyword>
<evidence type="ECO:0000256" key="2">
    <source>
        <dbReference type="ARBA" id="ARBA00022475"/>
    </source>
</evidence>
<dbReference type="CDD" id="cd07984">
    <property type="entry name" value="LPLAT_LABLAT-like"/>
    <property type="match status" value="1"/>
</dbReference>
<organism evidence="7 8">
    <name type="scientific">Aquimarina muelleri</name>
    <dbReference type="NCBI Taxonomy" id="279356"/>
    <lineage>
        <taxon>Bacteria</taxon>
        <taxon>Pseudomonadati</taxon>
        <taxon>Bacteroidota</taxon>
        <taxon>Flavobacteriia</taxon>
        <taxon>Flavobacteriales</taxon>
        <taxon>Flavobacteriaceae</taxon>
        <taxon>Aquimarina</taxon>
    </lineage>
</organism>
<dbReference type="Proteomes" id="UP000601108">
    <property type="component" value="Unassembled WGS sequence"/>
</dbReference>